<reference evidence="1" key="2">
    <citation type="submission" date="2023-05" db="EMBL/GenBank/DDBJ databases">
        <authorList>
            <person name="Fouks B."/>
        </authorList>
    </citation>
    <scope>NUCLEOTIDE SEQUENCE</scope>
    <source>
        <strain evidence="1">Stay&amp;Tobe</strain>
        <tissue evidence="1">Testes</tissue>
    </source>
</reference>
<comment type="caution">
    <text evidence="1">The sequence shown here is derived from an EMBL/GenBank/DDBJ whole genome shotgun (WGS) entry which is preliminary data.</text>
</comment>
<feature type="non-terminal residue" evidence="1">
    <location>
        <position position="1"/>
    </location>
</feature>
<protein>
    <recommendedName>
        <fullName evidence="3">Group XV phospholipase A2</fullName>
    </recommendedName>
</protein>
<name>A0AAD8EEU9_DIPPU</name>
<accession>A0AAD8EEU9</accession>
<sequence length="385" mass="43484">DSPPTLTVEPFQPTLTPIILVPGDGGSQVEAKLNKQDAVHYLCEKKTTDFFNIWLNMELLVPVIIDCWIDNMKLVYDNVTRTTSNTPGVKTRIPGFGNTTSVEWLDPSEAFPGAYFKDIANILITLGYQRNVSLRGAPYDFRKAPNENGDYFVKLKALIEETYSMNDNTPVLIVAHSMGGPMSLHFLHMQSTSWKQKYIRALVALSGAWGGSVKALKVFLVGDDLGSYVLRESVMKEEQITSPSLAWLMPSGLFWNAHDVLVQTSKKNYTVNDFQQFFEDIDYTVGWEMRKDVQKYSLEFDAPGVEVHCLHGIGVNTVERIVYKGDNFPDGYPNFLYGDGDGTVNRRSLEGCLSWQGKQKEKIYHQTFPNLNHMKILHDEGDISF</sequence>
<evidence type="ECO:0008006" key="3">
    <source>
        <dbReference type="Google" id="ProtNLM"/>
    </source>
</evidence>
<dbReference type="Proteomes" id="UP001233999">
    <property type="component" value="Unassembled WGS sequence"/>
</dbReference>
<dbReference type="AlphaFoldDB" id="A0AAD8EEU9"/>
<dbReference type="SUPFAM" id="SSF53474">
    <property type="entry name" value="alpha/beta-Hydrolases"/>
    <property type="match status" value="1"/>
</dbReference>
<evidence type="ECO:0000313" key="1">
    <source>
        <dbReference type="EMBL" id="KAJ9587279.1"/>
    </source>
</evidence>
<dbReference type="Pfam" id="PF02450">
    <property type="entry name" value="LCAT"/>
    <property type="match status" value="1"/>
</dbReference>
<dbReference type="InterPro" id="IPR029058">
    <property type="entry name" value="AB_hydrolase_fold"/>
</dbReference>
<organism evidence="1 2">
    <name type="scientific">Diploptera punctata</name>
    <name type="common">Pacific beetle cockroach</name>
    <dbReference type="NCBI Taxonomy" id="6984"/>
    <lineage>
        <taxon>Eukaryota</taxon>
        <taxon>Metazoa</taxon>
        <taxon>Ecdysozoa</taxon>
        <taxon>Arthropoda</taxon>
        <taxon>Hexapoda</taxon>
        <taxon>Insecta</taxon>
        <taxon>Pterygota</taxon>
        <taxon>Neoptera</taxon>
        <taxon>Polyneoptera</taxon>
        <taxon>Dictyoptera</taxon>
        <taxon>Blattodea</taxon>
        <taxon>Blaberoidea</taxon>
        <taxon>Blaberidae</taxon>
        <taxon>Diplopterinae</taxon>
        <taxon>Diploptera</taxon>
    </lineage>
</organism>
<dbReference type="InterPro" id="IPR003386">
    <property type="entry name" value="LACT/PDAT_acylTrfase"/>
</dbReference>
<gene>
    <name evidence="1" type="ORF">L9F63_019210</name>
</gene>
<evidence type="ECO:0000313" key="2">
    <source>
        <dbReference type="Proteomes" id="UP001233999"/>
    </source>
</evidence>
<dbReference type="Gene3D" id="3.40.50.1820">
    <property type="entry name" value="alpha/beta hydrolase"/>
    <property type="match status" value="1"/>
</dbReference>
<feature type="non-terminal residue" evidence="1">
    <location>
        <position position="385"/>
    </location>
</feature>
<keyword evidence="2" id="KW-1185">Reference proteome</keyword>
<dbReference type="EMBL" id="JASPKZ010006461">
    <property type="protein sequence ID" value="KAJ9587279.1"/>
    <property type="molecule type" value="Genomic_DNA"/>
</dbReference>
<dbReference type="GO" id="GO:0008374">
    <property type="term" value="F:O-acyltransferase activity"/>
    <property type="evidence" value="ECO:0007669"/>
    <property type="project" value="InterPro"/>
</dbReference>
<dbReference type="PANTHER" id="PTHR11440">
    <property type="entry name" value="LECITHIN-CHOLESTEROL ACYLTRANSFERASE-RELATED"/>
    <property type="match status" value="1"/>
</dbReference>
<proteinExistence type="predicted"/>
<dbReference type="GO" id="GO:0006629">
    <property type="term" value="P:lipid metabolic process"/>
    <property type="evidence" value="ECO:0007669"/>
    <property type="project" value="InterPro"/>
</dbReference>
<reference evidence="1" key="1">
    <citation type="journal article" date="2023" name="IScience">
        <title>Live-bearing cockroach genome reveals convergent evolutionary mechanisms linked to viviparity in insects and beyond.</title>
        <authorList>
            <person name="Fouks B."/>
            <person name="Harrison M.C."/>
            <person name="Mikhailova A.A."/>
            <person name="Marchal E."/>
            <person name="English S."/>
            <person name="Carruthers M."/>
            <person name="Jennings E.C."/>
            <person name="Chiamaka E.L."/>
            <person name="Frigard R.A."/>
            <person name="Pippel M."/>
            <person name="Attardo G.M."/>
            <person name="Benoit J.B."/>
            <person name="Bornberg-Bauer E."/>
            <person name="Tobe S.S."/>
        </authorList>
    </citation>
    <scope>NUCLEOTIDE SEQUENCE</scope>
    <source>
        <strain evidence="1">Stay&amp;Tobe</strain>
    </source>
</reference>